<evidence type="ECO:0000256" key="2">
    <source>
        <dbReference type="ARBA" id="ARBA00039630"/>
    </source>
</evidence>
<evidence type="ECO:0000313" key="5">
    <source>
        <dbReference type="Proteomes" id="UP000311919"/>
    </source>
</evidence>
<feature type="region of interest" description="Disordered" evidence="3">
    <location>
        <begin position="222"/>
        <end position="244"/>
    </location>
</feature>
<evidence type="ECO:0000256" key="3">
    <source>
        <dbReference type="SAM" id="MobiDB-lite"/>
    </source>
</evidence>
<dbReference type="EMBL" id="SKCS01000140">
    <property type="protein sequence ID" value="TNN15860.1"/>
    <property type="molecule type" value="Genomic_DNA"/>
</dbReference>
<protein>
    <recommendedName>
        <fullName evidence="2">Protein FAM221A</fullName>
    </recommendedName>
</protein>
<comment type="similarity">
    <text evidence="1">Belongs to the FAM221 family.</text>
</comment>
<dbReference type="OrthoDB" id="310364at2759"/>
<keyword evidence="5" id="KW-1185">Reference proteome</keyword>
<dbReference type="InterPro" id="IPR026755">
    <property type="entry name" value="Fam221a/b"/>
</dbReference>
<evidence type="ECO:0000313" key="4">
    <source>
        <dbReference type="EMBL" id="TNN15860.1"/>
    </source>
</evidence>
<name>A0A4Z2DI12_SCHJA</name>
<reference evidence="4 5" key="1">
    <citation type="submission" date="2019-03" db="EMBL/GenBank/DDBJ databases">
        <title>An improved genome assembly of the fluke Schistosoma japonicum.</title>
        <authorList>
            <person name="Hu W."/>
            <person name="Luo F."/>
            <person name="Yin M."/>
            <person name="Mo X."/>
            <person name="Sun C."/>
            <person name="Wu Q."/>
            <person name="Zhu B."/>
            <person name="Xiang M."/>
            <person name="Wang J."/>
            <person name="Wang Y."/>
            <person name="Zhang T."/>
            <person name="Xu B."/>
            <person name="Zheng H."/>
            <person name="Feng Z."/>
        </authorList>
    </citation>
    <scope>NUCLEOTIDE SEQUENCE [LARGE SCALE GENOMIC DNA]</scope>
    <source>
        <strain evidence="4">HuSjv2</strain>
        <tissue evidence="4">Worms</tissue>
    </source>
</reference>
<dbReference type="PANTHER" id="PTHR31214">
    <property type="entry name" value="PROTEIN FAM221A-RELATED"/>
    <property type="match status" value="1"/>
</dbReference>
<organism evidence="4 5">
    <name type="scientific">Schistosoma japonicum</name>
    <name type="common">Blood fluke</name>
    <dbReference type="NCBI Taxonomy" id="6182"/>
    <lineage>
        <taxon>Eukaryota</taxon>
        <taxon>Metazoa</taxon>
        <taxon>Spiralia</taxon>
        <taxon>Lophotrochozoa</taxon>
        <taxon>Platyhelminthes</taxon>
        <taxon>Trematoda</taxon>
        <taxon>Digenea</taxon>
        <taxon>Strigeidida</taxon>
        <taxon>Schistosomatoidea</taxon>
        <taxon>Schistosomatidae</taxon>
        <taxon>Schistosoma</taxon>
    </lineage>
</organism>
<accession>A0A4Z2DI12</accession>
<dbReference type="Proteomes" id="UP000311919">
    <property type="component" value="Unassembled WGS sequence"/>
</dbReference>
<comment type="caution">
    <text evidence="4">The sequence shown here is derived from an EMBL/GenBank/DDBJ whole genome shotgun (WGS) entry which is preliminary data.</text>
</comment>
<dbReference type="AlphaFoldDB" id="A0A4Z2DI12"/>
<sequence length="301" mass="34737">MMTRRTGHEFVDESIVIDNEYLKAIDGYQEYKRIVGEDDGGKPFTPKQYEVYKNKYIPLRRQNRIFVSWTNPNGIDCILPGPQSECFCKHSLIQHKTDFEIVPVQRPIPLPCRHCRCSCFHVMPKFGSQIARCHCKHFAIDHSVVAPYFCSKPNCKCDSFRTSMSCECGIEFHKHEMIMETAEERQRRGKPIGKPSPYQAMGGLTGFSSLAPGIIRMDTSGAGQRLSEEERNKPTTSVDNPFLRTHTQGISNYNLEVNDKTGAKHEQIEVESQMRRCGESELDYYERRYKEREKGNYTKKS</sequence>
<dbReference type="PANTHER" id="PTHR31214:SF2">
    <property type="entry name" value="PROTEIN FAM221A"/>
    <property type="match status" value="1"/>
</dbReference>
<dbReference type="STRING" id="6182.A0A4Z2DI12"/>
<proteinExistence type="inferred from homology"/>
<evidence type="ECO:0000256" key="1">
    <source>
        <dbReference type="ARBA" id="ARBA00011026"/>
    </source>
</evidence>
<gene>
    <name evidence="4" type="ORF">EWB00_000979</name>
</gene>
<feature type="compositionally biased region" description="Polar residues" evidence="3">
    <location>
        <begin position="234"/>
        <end position="244"/>
    </location>
</feature>
<dbReference type="Pfam" id="PF14753">
    <property type="entry name" value="FAM221"/>
    <property type="match status" value="1"/>
</dbReference>